<dbReference type="OMA" id="RFNRIWV"/>
<evidence type="ECO:0000256" key="2">
    <source>
        <dbReference type="ARBA" id="ARBA00005876"/>
    </source>
</evidence>
<comment type="similarity">
    <text evidence="2">Belongs to the X(+)/potassium ATPases subunit beta family.</text>
</comment>
<name>A0A6P4J3K4_DROKI</name>
<evidence type="ECO:0000256" key="5">
    <source>
        <dbReference type="ARBA" id="ARBA00022989"/>
    </source>
</evidence>
<comment type="subcellular location">
    <subcellularLocation>
        <location evidence="1">Membrane</location>
        <topology evidence="1">Single-pass type II membrane protein</topology>
    </subcellularLocation>
</comment>
<accession>A0A6P4J3K4</accession>
<keyword evidence="6 7" id="KW-0472">Membrane</keyword>
<evidence type="ECO:0000256" key="7">
    <source>
        <dbReference type="SAM" id="Phobius"/>
    </source>
</evidence>
<evidence type="ECO:0000256" key="6">
    <source>
        <dbReference type="ARBA" id="ARBA00023136"/>
    </source>
</evidence>
<evidence type="ECO:0000313" key="8">
    <source>
        <dbReference type="Proteomes" id="UP001652661"/>
    </source>
</evidence>
<dbReference type="GO" id="GO:0036376">
    <property type="term" value="P:sodium ion export across plasma membrane"/>
    <property type="evidence" value="ECO:0007669"/>
    <property type="project" value="TreeGrafter"/>
</dbReference>
<dbReference type="Pfam" id="PF00287">
    <property type="entry name" value="Na_K-ATPase"/>
    <property type="match status" value="1"/>
</dbReference>
<keyword evidence="4" id="KW-0735">Signal-anchor</keyword>
<proteinExistence type="inferred from homology"/>
<evidence type="ECO:0000256" key="3">
    <source>
        <dbReference type="ARBA" id="ARBA00022692"/>
    </source>
</evidence>
<sequence length="305" mass="35183">MPNSAVVYSGVYEVDRLRRRRDRRVQEYIQRRSRRFYRPPPPITMCRITKFVVYLIIFVGLLAVVTGIMVVLVMHFRIPPDRPAVTKVPGLCTVPGTLVGGEKRIEWGVSLLKEIGAFRREIERHLDPFGVIGEIRMTGCNTDLFWGYATGRPCILLKLTNTLGFKPITYDSALELPEHAPDDLFYYVISRPRDLRTNRIWVSCSVRDSDIKVNINYIPHRFFKINELSTQTASFSNHDHGEEDHPALSRFIGVQVSEIPPNHDVFFHCQVWAKNIPLDMASAKFRMRLMAPVSKKVQILDEWEG</sequence>
<keyword evidence="8" id="KW-1185">Reference proteome</keyword>
<organism evidence="8 9">
    <name type="scientific">Drosophila kikkawai</name>
    <name type="common">Fruit fly</name>
    <dbReference type="NCBI Taxonomy" id="30033"/>
    <lineage>
        <taxon>Eukaryota</taxon>
        <taxon>Metazoa</taxon>
        <taxon>Ecdysozoa</taxon>
        <taxon>Arthropoda</taxon>
        <taxon>Hexapoda</taxon>
        <taxon>Insecta</taxon>
        <taxon>Pterygota</taxon>
        <taxon>Neoptera</taxon>
        <taxon>Endopterygota</taxon>
        <taxon>Diptera</taxon>
        <taxon>Brachycera</taxon>
        <taxon>Muscomorpha</taxon>
        <taxon>Ephydroidea</taxon>
        <taxon>Drosophilidae</taxon>
        <taxon>Drosophila</taxon>
        <taxon>Sophophora</taxon>
    </lineage>
</organism>
<dbReference type="GO" id="GO:0005890">
    <property type="term" value="C:sodium:potassium-exchanging ATPase complex"/>
    <property type="evidence" value="ECO:0007669"/>
    <property type="project" value="InterPro"/>
</dbReference>
<dbReference type="InterPro" id="IPR000402">
    <property type="entry name" value="Na/K_ATPase_sub_beta"/>
</dbReference>
<gene>
    <name evidence="9" type="primary">LOC108084332</name>
</gene>
<reference evidence="9" key="1">
    <citation type="submission" date="2025-08" db="UniProtKB">
        <authorList>
            <consortium name="RefSeq"/>
        </authorList>
    </citation>
    <scope>IDENTIFICATION</scope>
    <source>
        <strain evidence="9">14028-0561.14</strain>
        <tissue evidence="9">Whole fly</tissue>
    </source>
</reference>
<dbReference type="GeneID" id="108084332"/>
<dbReference type="GO" id="GO:0001671">
    <property type="term" value="F:ATPase activator activity"/>
    <property type="evidence" value="ECO:0007669"/>
    <property type="project" value="TreeGrafter"/>
</dbReference>
<keyword evidence="5 7" id="KW-1133">Transmembrane helix</keyword>
<dbReference type="Gene3D" id="2.60.40.1660">
    <property type="entry name" value="Na, k-atpase alpha subunit"/>
    <property type="match status" value="1"/>
</dbReference>
<feature type="transmembrane region" description="Helical" evidence="7">
    <location>
        <begin position="51"/>
        <end position="76"/>
    </location>
</feature>
<dbReference type="GO" id="GO:0006883">
    <property type="term" value="P:intracellular sodium ion homeostasis"/>
    <property type="evidence" value="ECO:0007669"/>
    <property type="project" value="TreeGrafter"/>
</dbReference>
<keyword evidence="3 7" id="KW-0812">Transmembrane</keyword>
<evidence type="ECO:0000256" key="1">
    <source>
        <dbReference type="ARBA" id="ARBA00004606"/>
    </source>
</evidence>
<dbReference type="GO" id="GO:0030007">
    <property type="term" value="P:intracellular potassium ion homeostasis"/>
    <property type="evidence" value="ECO:0007669"/>
    <property type="project" value="TreeGrafter"/>
</dbReference>
<protein>
    <submittedName>
        <fullName evidence="9">Uncharacterized protein</fullName>
    </submittedName>
</protein>
<dbReference type="InterPro" id="IPR038702">
    <property type="entry name" value="Na/K_ATPase_sub_beta_sf"/>
</dbReference>
<dbReference type="Proteomes" id="UP001652661">
    <property type="component" value="Chromosome 3R"/>
</dbReference>
<evidence type="ECO:0000256" key="4">
    <source>
        <dbReference type="ARBA" id="ARBA00022968"/>
    </source>
</evidence>
<dbReference type="PANTHER" id="PTHR11523">
    <property type="entry name" value="SODIUM/POTASSIUM-DEPENDENT ATPASE BETA SUBUNIT"/>
    <property type="match status" value="1"/>
</dbReference>
<dbReference type="PANTHER" id="PTHR11523:SF31">
    <property type="entry name" value="AT04468P-RELATED"/>
    <property type="match status" value="1"/>
</dbReference>
<evidence type="ECO:0000313" key="9">
    <source>
        <dbReference type="RefSeq" id="XP_017035982.1"/>
    </source>
</evidence>
<dbReference type="GO" id="GO:1990573">
    <property type="term" value="P:potassium ion import across plasma membrane"/>
    <property type="evidence" value="ECO:0007669"/>
    <property type="project" value="TreeGrafter"/>
</dbReference>
<dbReference type="AlphaFoldDB" id="A0A6P4J3K4"/>
<dbReference type="RefSeq" id="XP_017035982.1">
    <property type="nucleotide sequence ID" value="XM_017180493.3"/>
</dbReference>
<dbReference type="OrthoDB" id="5912413at2759"/>